<evidence type="ECO:0000256" key="7">
    <source>
        <dbReference type="SAM" id="Phobius"/>
    </source>
</evidence>
<comment type="caution">
    <text evidence="9">The sequence shown here is derived from an EMBL/GenBank/DDBJ whole genome shotgun (WGS) entry which is preliminary data.</text>
</comment>
<dbReference type="Gene3D" id="1.20.1250.20">
    <property type="entry name" value="MFS general substrate transporter like domains"/>
    <property type="match status" value="2"/>
</dbReference>
<keyword evidence="2" id="KW-0813">Transport</keyword>
<feature type="transmembrane region" description="Helical" evidence="7">
    <location>
        <begin position="397"/>
        <end position="417"/>
    </location>
</feature>
<feature type="transmembrane region" description="Helical" evidence="7">
    <location>
        <begin position="90"/>
        <end position="111"/>
    </location>
</feature>
<dbReference type="EMBL" id="JAAXPJ010000002">
    <property type="protein sequence ID" value="NKZ10819.1"/>
    <property type="molecule type" value="Genomic_DNA"/>
</dbReference>
<keyword evidence="6 7" id="KW-0472">Membrane</keyword>
<feature type="transmembrane region" description="Helical" evidence="7">
    <location>
        <begin position="332"/>
        <end position="352"/>
    </location>
</feature>
<dbReference type="PANTHER" id="PTHR43045">
    <property type="entry name" value="SHIKIMATE TRANSPORTER"/>
    <property type="match status" value="1"/>
</dbReference>
<dbReference type="InterPro" id="IPR036259">
    <property type="entry name" value="MFS_trans_sf"/>
</dbReference>
<dbReference type="CDD" id="cd17369">
    <property type="entry name" value="MFS_ShiA_like"/>
    <property type="match status" value="1"/>
</dbReference>
<dbReference type="PANTHER" id="PTHR43045:SF1">
    <property type="entry name" value="SHIKIMATE TRANSPORTER"/>
    <property type="match status" value="1"/>
</dbReference>
<dbReference type="PROSITE" id="PS50850">
    <property type="entry name" value="MFS"/>
    <property type="match status" value="1"/>
</dbReference>
<feature type="transmembrane region" description="Helical" evidence="7">
    <location>
        <begin position="253"/>
        <end position="271"/>
    </location>
</feature>
<dbReference type="AlphaFoldDB" id="A0A7X6MMD2"/>
<keyword evidence="3" id="KW-1003">Cell membrane</keyword>
<feature type="transmembrane region" description="Helical" evidence="7">
    <location>
        <begin position="162"/>
        <end position="181"/>
    </location>
</feature>
<dbReference type="SUPFAM" id="SSF103473">
    <property type="entry name" value="MFS general substrate transporter"/>
    <property type="match status" value="1"/>
</dbReference>
<dbReference type="GO" id="GO:0022857">
    <property type="term" value="F:transmembrane transporter activity"/>
    <property type="evidence" value="ECO:0007669"/>
    <property type="project" value="InterPro"/>
</dbReference>
<dbReference type="InterPro" id="IPR020846">
    <property type="entry name" value="MFS_dom"/>
</dbReference>
<comment type="subcellular location">
    <subcellularLocation>
        <location evidence="1">Cell membrane</location>
        <topology evidence="1">Multi-pass membrane protein</topology>
    </subcellularLocation>
</comment>
<dbReference type="InterPro" id="IPR011701">
    <property type="entry name" value="MFS"/>
</dbReference>
<evidence type="ECO:0000259" key="8">
    <source>
        <dbReference type="PROSITE" id="PS50850"/>
    </source>
</evidence>
<reference evidence="9 10" key="1">
    <citation type="submission" date="2020-04" db="EMBL/GenBank/DDBJ databases">
        <title>MicrobeNet Type strains.</title>
        <authorList>
            <person name="Nicholson A.C."/>
        </authorList>
    </citation>
    <scope>NUCLEOTIDE SEQUENCE [LARGE SCALE GENOMIC DNA]</scope>
    <source>
        <strain evidence="9 10">ATCC 700731</strain>
    </source>
</reference>
<feature type="transmembrane region" description="Helical" evidence="7">
    <location>
        <begin position="277"/>
        <end position="295"/>
    </location>
</feature>
<evidence type="ECO:0000256" key="6">
    <source>
        <dbReference type="ARBA" id="ARBA00023136"/>
    </source>
</evidence>
<evidence type="ECO:0000256" key="5">
    <source>
        <dbReference type="ARBA" id="ARBA00022989"/>
    </source>
</evidence>
<gene>
    <name evidence="9" type="ORF">HGA11_07490</name>
</gene>
<protein>
    <submittedName>
        <fullName evidence="9">MHS family MFS transporter</fullName>
    </submittedName>
</protein>
<name>A0A7X6MMD2_9MYCO</name>
<feature type="transmembrane region" description="Helical" evidence="7">
    <location>
        <begin position="307"/>
        <end position="326"/>
    </location>
</feature>
<keyword evidence="5 7" id="KW-1133">Transmembrane helix</keyword>
<feature type="transmembrane region" description="Helical" evidence="7">
    <location>
        <begin position="54"/>
        <end position="70"/>
    </location>
</feature>
<keyword evidence="4 7" id="KW-0812">Transmembrane</keyword>
<evidence type="ECO:0000313" key="9">
    <source>
        <dbReference type="EMBL" id="NKZ10819.1"/>
    </source>
</evidence>
<evidence type="ECO:0000256" key="2">
    <source>
        <dbReference type="ARBA" id="ARBA00022448"/>
    </source>
</evidence>
<dbReference type="GO" id="GO:0005886">
    <property type="term" value="C:plasma membrane"/>
    <property type="evidence" value="ECO:0007669"/>
    <property type="project" value="UniProtKB-SubCell"/>
</dbReference>
<feature type="domain" description="Major facilitator superfamily (MFS) profile" evidence="8">
    <location>
        <begin position="17"/>
        <end position="426"/>
    </location>
</feature>
<accession>A0A7X6MMD2</accession>
<evidence type="ECO:0000256" key="3">
    <source>
        <dbReference type="ARBA" id="ARBA00022475"/>
    </source>
</evidence>
<dbReference type="Pfam" id="PF07690">
    <property type="entry name" value="MFS_1"/>
    <property type="match status" value="1"/>
</dbReference>
<dbReference type="Proteomes" id="UP000518188">
    <property type="component" value="Unassembled WGS sequence"/>
</dbReference>
<feature type="transmembrane region" description="Helical" evidence="7">
    <location>
        <begin position="20"/>
        <end position="42"/>
    </location>
</feature>
<proteinExistence type="predicted"/>
<sequence length="440" mass="46865">MNAQIERGTPHEKAAMVSFAAMVGTAVENYSFFIYSSCAALYFGEVFFQTSDRVVGVLASFATFAVGFLFRPLGGYLSGHYGDRLGRKRVLLWSLLIMGIATVLIGCLPTYGQIGILAPILLVVLRSLQGVGEGAEWGGAVLMAVEHSPAQRRGFFGSLPQIGIPIGLLLANGAILLSQSFFGGSDWSWRAPFLFSTAMVAVGLFIRLRVEESPEFTEMEAQNEIRDSPALDVLRRDWRSVLRISGLRLAETGGYYIVTSFMISYVALAGLADKNAVLIGTVVGSAIGLISHPFYGALSDRIGRKPVFLFGSVFTILFGFPMFLLVNTGAGIAVGVAVAVGLLLSHDPIFAVEASWFPELFSREVRQSGISLGHNGAAIVAGALPFVATLLYDRIGWVGAAALFTLLGVISTAIGILTRETAPARRSSGDSARAEAGAFS</sequence>
<dbReference type="RefSeq" id="WP_044514915.1">
    <property type="nucleotide sequence ID" value="NZ_HG322951.1"/>
</dbReference>
<evidence type="ECO:0000313" key="10">
    <source>
        <dbReference type="Proteomes" id="UP000518188"/>
    </source>
</evidence>
<feature type="transmembrane region" description="Helical" evidence="7">
    <location>
        <begin position="372"/>
        <end position="391"/>
    </location>
</feature>
<evidence type="ECO:0000256" key="4">
    <source>
        <dbReference type="ARBA" id="ARBA00022692"/>
    </source>
</evidence>
<organism evidence="9 10">
    <name type="scientific">Mycolicibacterium septicum DSM 44393</name>
    <dbReference type="NCBI Taxonomy" id="1341646"/>
    <lineage>
        <taxon>Bacteria</taxon>
        <taxon>Bacillati</taxon>
        <taxon>Actinomycetota</taxon>
        <taxon>Actinomycetes</taxon>
        <taxon>Mycobacteriales</taxon>
        <taxon>Mycobacteriaceae</taxon>
        <taxon>Mycolicibacterium</taxon>
    </lineage>
</organism>
<evidence type="ECO:0000256" key="1">
    <source>
        <dbReference type="ARBA" id="ARBA00004651"/>
    </source>
</evidence>